<dbReference type="AlphaFoldDB" id="A0A0W1B3C0"/>
<keyword evidence="2" id="KW-1185">Reference proteome</keyword>
<evidence type="ECO:0000313" key="1">
    <source>
        <dbReference type="EMBL" id="KTD88071.1"/>
    </source>
</evidence>
<dbReference type="EMBL" id="LCZJ02000016">
    <property type="protein sequence ID" value="KTD88071.1"/>
    <property type="molecule type" value="Genomic_DNA"/>
</dbReference>
<protein>
    <submittedName>
        <fullName evidence="1">Uncharacterized protein</fullName>
    </submittedName>
</protein>
<sequence length="117" mass="13200">MLMILTITIPLLIISAFGSHIPFYRTNSKQSVISIARVINKKGSKQPIGVMLIDIRLDSLREILKLSENSKRKFIILDDKGGSVYSSDIMETSPLQPIPIEPQALNTFMNSILMRKR</sequence>
<dbReference type="Gene3D" id="3.30.450.20">
    <property type="entry name" value="PAS domain"/>
    <property type="match status" value="2"/>
</dbReference>
<gene>
    <name evidence="1" type="ORF">UQ64_08150</name>
</gene>
<dbReference type="Proteomes" id="UP000054709">
    <property type="component" value="Unassembled WGS sequence"/>
</dbReference>
<accession>A0A0W1B3C0</accession>
<evidence type="ECO:0000313" key="2">
    <source>
        <dbReference type="Proteomes" id="UP000054709"/>
    </source>
</evidence>
<name>A0A0W1B3C0_9BACL</name>
<dbReference type="RefSeq" id="WP_060622372.1">
    <property type="nucleotide sequence ID" value="NZ_LCZJ02000016.1"/>
</dbReference>
<comment type="caution">
    <text evidence="1">The sequence shown here is derived from an EMBL/GenBank/DDBJ whole genome shotgun (WGS) entry which is preliminary data.</text>
</comment>
<proteinExistence type="predicted"/>
<organism evidence="1 2">
    <name type="scientific">Paenibacillus etheri</name>
    <dbReference type="NCBI Taxonomy" id="1306852"/>
    <lineage>
        <taxon>Bacteria</taxon>
        <taxon>Bacillati</taxon>
        <taxon>Bacillota</taxon>
        <taxon>Bacilli</taxon>
        <taxon>Bacillales</taxon>
        <taxon>Paenibacillaceae</taxon>
        <taxon>Paenibacillus</taxon>
    </lineage>
</organism>
<reference evidence="1 2" key="1">
    <citation type="journal article" date="2015" name="Int. Biodeterior. Biodegradation">
        <title>Physiological and genetic screening methods for the isolation of methyl tert-butyl ether-degrading bacteria for bioremediation purposes.</title>
        <authorList>
            <person name="Guisado I.M."/>
            <person name="Purswani J."/>
            <person name="Gonzalez Lopez J."/>
            <person name="Pozo C."/>
        </authorList>
    </citation>
    <scope>NUCLEOTIDE SEQUENCE [LARGE SCALE GENOMIC DNA]</scope>
    <source>
        <strain evidence="1 2">SH7</strain>
    </source>
</reference>